<keyword evidence="1" id="KW-0175">Coiled coil</keyword>
<proteinExistence type="predicted"/>
<organism evidence="2 3">
    <name type="scientific">Carboxylicivirga linearis</name>
    <dbReference type="NCBI Taxonomy" id="1628157"/>
    <lineage>
        <taxon>Bacteria</taxon>
        <taxon>Pseudomonadati</taxon>
        <taxon>Bacteroidota</taxon>
        <taxon>Bacteroidia</taxon>
        <taxon>Marinilabiliales</taxon>
        <taxon>Marinilabiliaceae</taxon>
        <taxon>Carboxylicivirga</taxon>
    </lineage>
</organism>
<evidence type="ECO:0008006" key="4">
    <source>
        <dbReference type="Google" id="ProtNLM"/>
    </source>
</evidence>
<keyword evidence="3" id="KW-1185">Reference proteome</keyword>
<gene>
    <name evidence="2" type="ORF">KEM10_05205</name>
</gene>
<sequence>MITYAYVDNYLHVTPSKEINYLDLVDFLMDFSKMEALPDEVKVLFDLRNAHLDLHLDDINKLSSLAEELTKNVQSIRTAFIVEDPKVTAYTMLYSWMPKDDRLLREHFSTEQAAIEWLNKKERI</sequence>
<dbReference type="EMBL" id="JAGUCO010000002">
    <property type="protein sequence ID" value="MBS2097667.1"/>
    <property type="molecule type" value="Genomic_DNA"/>
</dbReference>
<name>A0ABS5JS45_9BACT</name>
<evidence type="ECO:0000313" key="2">
    <source>
        <dbReference type="EMBL" id="MBS2097667.1"/>
    </source>
</evidence>
<dbReference type="Proteomes" id="UP000708576">
    <property type="component" value="Unassembled WGS sequence"/>
</dbReference>
<accession>A0ABS5JS45</accession>
<reference evidence="2 3" key="1">
    <citation type="journal article" date="2015" name="Int. J. Syst. Evol. Microbiol.">
        <title>Carboxylicivirga linearis sp. nov., isolated from a sea cucumber culture pond.</title>
        <authorList>
            <person name="Wang F.Q."/>
            <person name="Zhou Y.X."/>
            <person name="Lin X.Z."/>
            <person name="Chen G.J."/>
            <person name="Du Z.J."/>
        </authorList>
    </citation>
    <scope>NUCLEOTIDE SEQUENCE [LARGE SCALE GENOMIC DNA]</scope>
    <source>
        <strain evidence="2 3">FB218</strain>
    </source>
</reference>
<dbReference type="RefSeq" id="WP_212214361.1">
    <property type="nucleotide sequence ID" value="NZ_JAGUCO010000002.1"/>
</dbReference>
<evidence type="ECO:0000256" key="1">
    <source>
        <dbReference type="SAM" id="Coils"/>
    </source>
</evidence>
<feature type="coiled-coil region" evidence="1">
    <location>
        <begin position="52"/>
        <end position="79"/>
    </location>
</feature>
<comment type="caution">
    <text evidence="2">The sequence shown here is derived from an EMBL/GenBank/DDBJ whole genome shotgun (WGS) entry which is preliminary data.</text>
</comment>
<evidence type="ECO:0000313" key="3">
    <source>
        <dbReference type="Proteomes" id="UP000708576"/>
    </source>
</evidence>
<protein>
    <recommendedName>
        <fullName evidence="4">STAS/SEC14 domain-containing protein</fullName>
    </recommendedName>
</protein>